<proteinExistence type="predicted"/>
<name>A0A7J2U5M1_9CREN</name>
<sequence length="138" mass="16265">MVWISKKEIAYYIILREEFRDRVFNLGEAIDLLQLFGSRNAARKVIKNLVKKGFIKEIDSLNYKMGDLEGAFKKLLYEYIRQRFYRALKSRGYGITVDREGNKRLIVVCEEDAEPWLQLLASLKEFGINVVKCKKELH</sequence>
<evidence type="ECO:0000313" key="1">
    <source>
        <dbReference type="EMBL" id="HEM67859.1"/>
    </source>
</evidence>
<dbReference type="EMBL" id="DSEU01000070">
    <property type="protein sequence ID" value="HEM67859.1"/>
    <property type="molecule type" value="Genomic_DNA"/>
</dbReference>
<accession>A0A7J2U5M1</accession>
<organism evidence="1">
    <name type="scientific">Ignisphaera aggregans</name>
    <dbReference type="NCBI Taxonomy" id="334771"/>
    <lineage>
        <taxon>Archaea</taxon>
        <taxon>Thermoproteota</taxon>
        <taxon>Thermoprotei</taxon>
        <taxon>Desulfurococcales</taxon>
        <taxon>Desulfurococcaceae</taxon>
        <taxon>Ignisphaera</taxon>
    </lineage>
</organism>
<dbReference type="AlphaFoldDB" id="A0A7J2U5M1"/>
<comment type="caution">
    <text evidence="1">The sequence shown here is derived from an EMBL/GenBank/DDBJ whole genome shotgun (WGS) entry which is preliminary data.</text>
</comment>
<reference evidence="1" key="1">
    <citation type="journal article" date="2020" name="mSystems">
        <title>Genome- and Community-Level Interaction Insights into Carbon Utilization and Element Cycling Functions of Hydrothermarchaeota in Hydrothermal Sediment.</title>
        <authorList>
            <person name="Zhou Z."/>
            <person name="Liu Y."/>
            <person name="Xu W."/>
            <person name="Pan J."/>
            <person name="Luo Z.H."/>
            <person name="Li M."/>
        </authorList>
    </citation>
    <scope>NUCLEOTIDE SEQUENCE [LARGE SCALE GENOMIC DNA]</scope>
    <source>
        <strain evidence="1">SpSt-125</strain>
    </source>
</reference>
<gene>
    <name evidence="1" type="ORF">ENO26_09915</name>
</gene>
<protein>
    <submittedName>
        <fullName evidence="1">Uncharacterized protein</fullName>
    </submittedName>
</protein>